<name>A0ABM6WDL9_9BACT</name>
<dbReference type="EMBL" id="CP029600">
    <property type="protein sequence ID" value="AWO02074.1"/>
    <property type="molecule type" value="Genomic_DNA"/>
</dbReference>
<keyword evidence="6" id="KW-1185">Reference proteome</keyword>
<protein>
    <recommendedName>
        <fullName evidence="4">Outer membrane protein beta-barrel domain-containing protein</fullName>
    </recommendedName>
</protein>
<dbReference type="InterPro" id="IPR036942">
    <property type="entry name" value="Beta-barrel_TonB_sf"/>
</dbReference>
<keyword evidence="2" id="KW-0472">Membrane</keyword>
<dbReference type="Pfam" id="PF14905">
    <property type="entry name" value="OMP_b-brl_3"/>
    <property type="match status" value="1"/>
</dbReference>
<dbReference type="Gene3D" id="2.170.130.10">
    <property type="entry name" value="TonB-dependent receptor, plug domain"/>
    <property type="match status" value="1"/>
</dbReference>
<accession>A0ABM6WDL9</accession>
<dbReference type="Proteomes" id="UP000246099">
    <property type="component" value="Chromosome"/>
</dbReference>
<dbReference type="PANTHER" id="PTHR40980">
    <property type="entry name" value="PLUG DOMAIN-CONTAINING PROTEIN"/>
    <property type="match status" value="1"/>
</dbReference>
<dbReference type="SUPFAM" id="SSF49464">
    <property type="entry name" value="Carboxypeptidase regulatory domain-like"/>
    <property type="match status" value="1"/>
</dbReference>
<evidence type="ECO:0000313" key="6">
    <source>
        <dbReference type="Proteomes" id="UP000246099"/>
    </source>
</evidence>
<reference evidence="5 6" key="1">
    <citation type="submission" date="2018-05" db="EMBL/GenBank/DDBJ databases">
        <title>Chitinophaga sp. nov., isolated from rhizosphere soil of Alhagi.</title>
        <authorList>
            <person name="Liu Y."/>
        </authorList>
    </citation>
    <scope>NUCLEOTIDE SEQUENCE [LARGE SCALE GENOMIC DNA]</scope>
    <source>
        <strain evidence="5 6">T22</strain>
    </source>
</reference>
<dbReference type="InterPro" id="IPR037066">
    <property type="entry name" value="Plug_dom_sf"/>
</dbReference>
<evidence type="ECO:0000256" key="1">
    <source>
        <dbReference type="ARBA" id="ARBA00004442"/>
    </source>
</evidence>
<keyword evidence="3" id="KW-0998">Cell outer membrane</keyword>
<dbReference type="InterPro" id="IPR008969">
    <property type="entry name" value="CarboxyPept-like_regulatory"/>
</dbReference>
<dbReference type="Pfam" id="PF13620">
    <property type="entry name" value="CarboxypepD_reg"/>
    <property type="match status" value="1"/>
</dbReference>
<evidence type="ECO:0000313" key="5">
    <source>
        <dbReference type="EMBL" id="AWO02074.1"/>
    </source>
</evidence>
<evidence type="ECO:0000256" key="3">
    <source>
        <dbReference type="ARBA" id="ARBA00023237"/>
    </source>
</evidence>
<dbReference type="SUPFAM" id="SSF56935">
    <property type="entry name" value="Porins"/>
    <property type="match status" value="1"/>
</dbReference>
<dbReference type="PANTHER" id="PTHR40980:SF4">
    <property type="entry name" value="TONB-DEPENDENT RECEPTOR-LIKE BETA-BARREL DOMAIN-CONTAINING PROTEIN"/>
    <property type="match status" value="1"/>
</dbReference>
<dbReference type="Gene3D" id="2.60.40.1120">
    <property type="entry name" value="Carboxypeptidase-like, regulatory domain"/>
    <property type="match status" value="1"/>
</dbReference>
<evidence type="ECO:0000256" key="2">
    <source>
        <dbReference type="ARBA" id="ARBA00023136"/>
    </source>
</evidence>
<comment type="subcellular location">
    <subcellularLocation>
        <location evidence="1">Cell outer membrane</location>
    </subcellularLocation>
</comment>
<organism evidence="5 6">
    <name type="scientific">Chitinophaga alhagiae</name>
    <dbReference type="NCBI Taxonomy" id="2203219"/>
    <lineage>
        <taxon>Bacteria</taxon>
        <taxon>Pseudomonadati</taxon>
        <taxon>Bacteroidota</taxon>
        <taxon>Chitinophagia</taxon>
        <taxon>Chitinophagales</taxon>
        <taxon>Chitinophagaceae</taxon>
        <taxon>Chitinophaga</taxon>
    </lineage>
</organism>
<proteinExistence type="predicted"/>
<gene>
    <name evidence="5" type="ORF">DLD77_10385</name>
</gene>
<dbReference type="Gene3D" id="2.40.170.20">
    <property type="entry name" value="TonB-dependent receptor, beta-barrel domain"/>
    <property type="match status" value="1"/>
</dbReference>
<evidence type="ECO:0000259" key="4">
    <source>
        <dbReference type="Pfam" id="PF14905"/>
    </source>
</evidence>
<dbReference type="RefSeq" id="WP_119078279.1">
    <property type="nucleotide sequence ID" value="NZ_CP029600.1"/>
</dbReference>
<sequence>MNRQAAAQQTITGHVKGVVTDSNGKPLELAVVTLLRQQDSAMVKGAMSNMDGTFELTEVAVGRYLVQAAYMGYHHFRSAAFTINAANSTANLGMLRLQLNEQVLGAVTVTGRKPLVEQRTDRTVLNIEHSLLAEGNTALELLEKAPGVTVDDNGNISLKGRPGVTVMLNGKLTYLSQQELMHLLRGTTSGSVASIEIIPNPPARYDASGTAGIINIVLKKSARQGLNGNVYTNYARSRANRYGAGASLNYGGERANVYLSYNHAFRGEVEYLQQTRRFRDSGHTGPPDRVSDQQISTNEPLYTNNFKLGADYRVNKKNTVGLLVNGNIGTYDNNSQTGNQLTDAAGELIYDAATRSALAQRWANLSSNINYTRQFNRPGQELSADLDYSYNDFSGKQELATRYTDKAGEEWLPVSTRRGSIPSRTNVYVAKADYTQTFWGTARLEAGWKSSYVEVDNHSLFDTLRNNQWVNDGGTSNHFRYKETIHAAYVQAGRHFGSWHVQLGLRGEHTQTAAHQLTTDTLASRRYFQLFPSLAVSRELAPGQKLQFTYSRRIERPDYDEMNPFRVYRDPYLFYQGNPLLQPALTHATELSYGLNNKLTAAVFYNHTGNVVNWVMGQVDALNISYEQPQNLKSMINYGVSLNASLALGNWWTGNYFFDLFHTAYKGQGATAGLQTKNTGYTFNLQNAFQLGRGFSAELTAYYKSSAVYGMFVTRPFYIISAGLQKQFLNNRFTAKAVVNDILQSRQNRYSALFDHIDVSGRIRFDSRMATFSLSYRFGTQKAVKERKSGSEEIRQRVKSGG</sequence>
<dbReference type="InterPro" id="IPR041700">
    <property type="entry name" value="OMP_b-brl_3"/>
</dbReference>
<feature type="domain" description="Outer membrane protein beta-barrel" evidence="4">
    <location>
        <begin position="373"/>
        <end position="776"/>
    </location>
</feature>